<name>A0ABD3R667_9STRA</name>
<sequence length="533" mass="54769">MASLSLTRNALARTATGSTHRLGGRSHYHHFAACAHPKNIIDTHRTPAMTTTTTTTTFAIPTPHRQPAAAIARNVAAARWFASYPPHDVVGMPSLSPTMETGTISSWNVDVGSTFAPGDVICSVETDKATVDFEAQDEGVVARIIIEAGSGEIKCGTPIMITVQDPGDVSAFADYVVEGATTAAADAAPATDASPSVTPSSHPTTTTTTKTIADSAPASAVPVPPGGEGGGGGGGGGRVSASPRAHTLAKERGYGDITALKIAGTGPGGRIIARDVMDYVPPGASVRETAVVPAAAAAAIAVPSYPAALASRLHSSKRNVPHYYLTIDISLDSLLDLRSTLNSAMKLADGERGIAVNDLLMKAAAAAMRTVPAANSSWLGDKIRVYDTVDINVVVGAGSGLYAPVIRDVGRRGLKAVSDDAASVVSVVEGGGDPTSVPGFGDVGTFTMVNLGMFGVKSCAPIIREPQACALALGVIENRIVPNDDPKSDEIYKESVMMTATLSCDHRVVDGAVGAGWMSAFKNHVENPLTLLL</sequence>
<reference evidence="8 9" key="1">
    <citation type="submission" date="2024-10" db="EMBL/GenBank/DDBJ databases">
        <title>Updated reference genomes for cyclostephanoid diatoms.</title>
        <authorList>
            <person name="Roberts W.R."/>
            <person name="Alverson A.J."/>
        </authorList>
    </citation>
    <scope>NUCLEOTIDE SEQUENCE [LARGE SCALE GENOMIC DNA]</scope>
    <source>
        <strain evidence="8 9">AJA228-03</strain>
    </source>
</reference>
<feature type="domain" description="Lipoyl-binding" evidence="6">
    <location>
        <begin position="87"/>
        <end position="163"/>
    </location>
</feature>
<dbReference type="PROSITE" id="PS50968">
    <property type="entry name" value="BIOTINYL_LIPOYL"/>
    <property type="match status" value="1"/>
</dbReference>
<dbReference type="SUPFAM" id="SSF52777">
    <property type="entry name" value="CoA-dependent acyltransferases"/>
    <property type="match status" value="1"/>
</dbReference>
<dbReference type="Pfam" id="PF02817">
    <property type="entry name" value="E3_binding"/>
    <property type="match status" value="1"/>
</dbReference>
<dbReference type="PROSITE" id="PS00189">
    <property type="entry name" value="LIPOYL"/>
    <property type="match status" value="1"/>
</dbReference>
<dbReference type="InterPro" id="IPR004167">
    <property type="entry name" value="PSBD"/>
</dbReference>
<dbReference type="PROSITE" id="PS51826">
    <property type="entry name" value="PSBD"/>
    <property type="match status" value="1"/>
</dbReference>
<dbReference type="GO" id="GO:0016746">
    <property type="term" value="F:acyltransferase activity"/>
    <property type="evidence" value="ECO:0007669"/>
    <property type="project" value="UniProtKB-KW"/>
</dbReference>
<dbReference type="SUPFAM" id="SSF51230">
    <property type="entry name" value="Single hybrid motif"/>
    <property type="match status" value="1"/>
</dbReference>
<dbReference type="PANTHER" id="PTHR23151">
    <property type="entry name" value="DIHYDROLIPOAMIDE ACETYL/SUCCINYL-TRANSFERASE-RELATED"/>
    <property type="match status" value="1"/>
</dbReference>
<keyword evidence="9" id="KW-1185">Reference proteome</keyword>
<dbReference type="AlphaFoldDB" id="A0ABD3R667"/>
<dbReference type="EC" id="2.3.1.-" evidence="4"/>
<dbReference type="InterPro" id="IPR023213">
    <property type="entry name" value="CAT-like_dom_sf"/>
</dbReference>
<dbReference type="Proteomes" id="UP001530377">
    <property type="component" value="Unassembled WGS sequence"/>
</dbReference>
<feature type="compositionally biased region" description="Low complexity" evidence="5">
    <location>
        <begin position="186"/>
        <end position="221"/>
    </location>
</feature>
<dbReference type="InterPro" id="IPR045257">
    <property type="entry name" value="E2/Pdx1"/>
</dbReference>
<keyword evidence="4" id="KW-0012">Acyltransferase</keyword>
<feature type="compositionally biased region" description="Gly residues" evidence="5">
    <location>
        <begin position="226"/>
        <end position="238"/>
    </location>
</feature>
<dbReference type="InterPro" id="IPR003016">
    <property type="entry name" value="2-oxoA_DH_lipoyl-BS"/>
</dbReference>
<keyword evidence="2 4" id="KW-0450">Lipoyl</keyword>
<dbReference type="Gene3D" id="2.40.50.100">
    <property type="match status" value="1"/>
</dbReference>
<dbReference type="EMBL" id="JALLPB020000578">
    <property type="protein sequence ID" value="KAL3807832.1"/>
    <property type="molecule type" value="Genomic_DNA"/>
</dbReference>
<dbReference type="InterPro" id="IPR011053">
    <property type="entry name" value="Single_hybrid_motif"/>
</dbReference>
<organism evidence="8 9">
    <name type="scientific">Cyclostephanos tholiformis</name>
    <dbReference type="NCBI Taxonomy" id="382380"/>
    <lineage>
        <taxon>Eukaryota</taxon>
        <taxon>Sar</taxon>
        <taxon>Stramenopiles</taxon>
        <taxon>Ochrophyta</taxon>
        <taxon>Bacillariophyta</taxon>
        <taxon>Coscinodiscophyceae</taxon>
        <taxon>Thalassiosirophycidae</taxon>
        <taxon>Stephanodiscales</taxon>
        <taxon>Stephanodiscaceae</taxon>
        <taxon>Cyclostephanos</taxon>
    </lineage>
</organism>
<evidence type="ECO:0000256" key="1">
    <source>
        <dbReference type="ARBA" id="ARBA00007317"/>
    </source>
</evidence>
<dbReference type="InterPro" id="IPR001078">
    <property type="entry name" value="2-oxoacid_DH_actylTfrase"/>
</dbReference>
<dbReference type="InterPro" id="IPR036625">
    <property type="entry name" value="E3-bd_dom_sf"/>
</dbReference>
<gene>
    <name evidence="8" type="ORF">ACHAXA_009722</name>
</gene>
<evidence type="ECO:0000256" key="4">
    <source>
        <dbReference type="RuleBase" id="RU003423"/>
    </source>
</evidence>
<evidence type="ECO:0000256" key="2">
    <source>
        <dbReference type="ARBA" id="ARBA00022823"/>
    </source>
</evidence>
<evidence type="ECO:0000259" key="6">
    <source>
        <dbReference type="PROSITE" id="PS50968"/>
    </source>
</evidence>
<evidence type="ECO:0000259" key="7">
    <source>
        <dbReference type="PROSITE" id="PS51826"/>
    </source>
</evidence>
<keyword evidence="3" id="KW-0809">Transit peptide</keyword>
<evidence type="ECO:0000313" key="9">
    <source>
        <dbReference type="Proteomes" id="UP001530377"/>
    </source>
</evidence>
<dbReference type="Pfam" id="PF00198">
    <property type="entry name" value="2-oxoacid_dh"/>
    <property type="match status" value="1"/>
</dbReference>
<dbReference type="Pfam" id="PF00364">
    <property type="entry name" value="Biotin_lipoyl"/>
    <property type="match status" value="1"/>
</dbReference>
<comment type="similarity">
    <text evidence="1 4">Belongs to the 2-oxoacid dehydrogenase family.</text>
</comment>
<dbReference type="PANTHER" id="PTHR23151:SF90">
    <property type="entry name" value="DIHYDROLIPOYLLYSINE-RESIDUE ACETYLTRANSFERASE COMPONENT OF PYRUVATE DEHYDROGENASE COMPLEX, MITOCHONDRIAL-RELATED"/>
    <property type="match status" value="1"/>
</dbReference>
<proteinExistence type="inferred from homology"/>
<comment type="caution">
    <text evidence="8">The sequence shown here is derived from an EMBL/GenBank/DDBJ whole genome shotgun (WGS) entry which is preliminary data.</text>
</comment>
<dbReference type="InterPro" id="IPR000089">
    <property type="entry name" value="Biotin_lipoyl"/>
</dbReference>
<dbReference type="Gene3D" id="4.10.320.10">
    <property type="entry name" value="E3-binding domain"/>
    <property type="match status" value="1"/>
</dbReference>
<evidence type="ECO:0000256" key="5">
    <source>
        <dbReference type="SAM" id="MobiDB-lite"/>
    </source>
</evidence>
<feature type="domain" description="Peripheral subunit-binding (PSBD)" evidence="7">
    <location>
        <begin position="240"/>
        <end position="280"/>
    </location>
</feature>
<comment type="cofactor">
    <cofactor evidence="4">
        <name>(R)-lipoate</name>
        <dbReference type="ChEBI" id="CHEBI:83088"/>
    </cofactor>
</comment>
<dbReference type="SUPFAM" id="SSF47005">
    <property type="entry name" value="Peripheral subunit-binding domain of 2-oxo acid dehydrogenase complex"/>
    <property type="match status" value="1"/>
</dbReference>
<evidence type="ECO:0000313" key="8">
    <source>
        <dbReference type="EMBL" id="KAL3807832.1"/>
    </source>
</evidence>
<evidence type="ECO:0000256" key="3">
    <source>
        <dbReference type="ARBA" id="ARBA00022946"/>
    </source>
</evidence>
<protein>
    <recommendedName>
        <fullName evidence="4">Dihydrolipoamide acetyltransferase component of pyruvate dehydrogenase complex</fullName>
        <ecNumber evidence="4">2.3.1.-</ecNumber>
    </recommendedName>
</protein>
<dbReference type="Gene3D" id="3.30.559.10">
    <property type="entry name" value="Chloramphenicol acetyltransferase-like domain"/>
    <property type="match status" value="1"/>
</dbReference>
<keyword evidence="4" id="KW-0808">Transferase</keyword>
<dbReference type="FunFam" id="2.40.50.100:FF:000010">
    <property type="entry name" value="Acetyltransferase component of pyruvate dehydrogenase complex"/>
    <property type="match status" value="1"/>
</dbReference>
<feature type="region of interest" description="Disordered" evidence="5">
    <location>
        <begin position="186"/>
        <end position="245"/>
    </location>
</feature>
<dbReference type="CDD" id="cd06849">
    <property type="entry name" value="lipoyl_domain"/>
    <property type="match status" value="1"/>
</dbReference>
<accession>A0ABD3R667</accession>